<dbReference type="Proteomes" id="UP000002149">
    <property type="component" value="Chromosome 11"/>
</dbReference>
<keyword evidence="4" id="KW-1185">Reference proteome</keyword>
<evidence type="ECO:0000256" key="1">
    <source>
        <dbReference type="SAM" id="Coils"/>
    </source>
</evidence>
<dbReference type="PaxDb" id="214684-Q5K989"/>
<dbReference type="EMBL" id="AE017351">
    <property type="protein sequence ID" value="AAW46232.1"/>
    <property type="molecule type" value="Genomic_DNA"/>
</dbReference>
<accession>Q5K989</accession>
<evidence type="ECO:0000313" key="4">
    <source>
        <dbReference type="Proteomes" id="UP000002149"/>
    </source>
</evidence>
<feature type="coiled-coil region" evidence="1">
    <location>
        <begin position="67"/>
        <end position="101"/>
    </location>
</feature>
<evidence type="ECO:0000256" key="2">
    <source>
        <dbReference type="SAM" id="MobiDB-lite"/>
    </source>
</evidence>
<dbReference type="OrthoDB" id="10515329at2759"/>
<protein>
    <submittedName>
        <fullName evidence="3">Expressed protein</fullName>
    </submittedName>
</protein>
<dbReference type="AlphaFoldDB" id="Q5K989"/>
<feature type="coiled-coil region" evidence="1">
    <location>
        <begin position="138"/>
        <end position="169"/>
    </location>
</feature>
<dbReference type="GeneID" id="3254548"/>
<gene>
    <name evidence="3" type="ordered locus">CNK02800</name>
</gene>
<dbReference type="VEuPathDB" id="FungiDB:CNK02800"/>
<feature type="compositionally biased region" description="Polar residues" evidence="2">
    <location>
        <begin position="7"/>
        <end position="28"/>
    </location>
</feature>
<sequence>MRFVALSNENSSSQKSVTTNNSNSHCHPQPSVNDSLVIEGMITCLQNQLVLNNKLFEKFLIADEARQSRYEKQLAAQDSELQDLRDRLDKLENARFLMESSYEQESFTHKGRVYELENQIIGLKARERGREQQKDYTVSQLKQQQKAFEDQLEAQRKGFEARIREQQEGFEARIRVQHEELMGRLKMGQKEVMARMEKLESAAAIVKEPKPKKSVNFSEMATVRTFNPPQYASPNLGKQISDDMECSGASGTSARSSALVRGASFATARSVVPAKAKMKT</sequence>
<dbReference type="HOGENOM" id="CLU_1137948_0_0_1"/>
<reference evidence="3 4" key="1">
    <citation type="journal article" date="2005" name="Science">
        <title>The genome of the basidiomycetous yeast and human pathogen Cryptococcus neoformans.</title>
        <authorList>
            <person name="Loftus B.J."/>
            <person name="Fung E."/>
            <person name="Roncaglia P."/>
            <person name="Rowley D."/>
            <person name="Amedeo P."/>
            <person name="Bruno D."/>
            <person name="Vamathevan J."/>
            <person name="Miranda M."/>
            <person name="Anderson I.J."/>
            <person name="Fraser J.A."/>
            <person name="Allen J.E."/>
            <person name="Bosdet I.E."/>
            <person name="Brent M.R."/>
            <person name="Chiu R."/>
            <person name="Doering T.L."/>
            <person name="Donlin M.J."/>
            <person name="D'Souza C.A."/>
            <person name="Fox D.S."/>
            <person name="Grinberg V."/>
            <person name="Fu J."/>
            <person name="Fukushima M."/>
            <person name="Haas B.J."/>
            <person name="Huang J.C."/>
            <person name="Janbon G."/>
            <person name="Jones S.J."/>
            <person name="Koo H.L."/>
            <person name="Krzywinski M.I."/>
            <person name="Kwon-Chung J.K."/>
            <person name="Lengeler K.B."/>
            <person name="Maiti R."/>
            <person name="Marra M.A."/>
            <person name="Marra R.E."/>
            <person name="Mathewson C.A."/>
            <person name="Mitchell T.G."/>
            <person name="Pertea M."/>
            <person name="Riggs F.R."/>
            <person name="Salzberg S.L."/>
            <person name="Schein J.E."/>
            <person name="Shvartsbeyn A."/>
            <person name="Shin H."/>
            <person name="Shumway M."/>
            <person name="Specht C.A."/>
            <person name="Suh B.B."/>
            <person name="Tenney A."/>
            <person name="Utterback T.R."/>
            <person name="Wickes B.L."/>
            <person name="Wortman J.R."/>
            <person name="Wye N.H."/>
            <person name="Kronstad J.W."/>
            <person name="Lodge J.K."/>
            <person name="Heitman J."/>
            <person name="Davis R.W."/>
            <person name="Fraser C.M."/>
            <person name="Hyman R.W."/>
        </authorList>
    </citation>
    <scope>NUCLEOTIDE SEQUENCE [LARGE SCALE GENOMIC DNA]</scope>
    <source>
        <strain evidence="4">JEC21 / ATCC MYA-565</strain>
    </source>
</reference>
<dbReference type="KEGG" id="cne:CNK02800"/>
<dbReference type="RefSeq" id="XP_567749.1">
    <property type="nucleotide sequence ID" value="XM_567749.2"/>
</dbReference>
<proteinExistence type="predicted"/>
<feature type="region of interest" description="Disordered" evidence="2">
    <location>
        <begin position="1"/>
        <end position="28"/>
    </location>
</feature>
<keyword evidence="1" id="KW-0175">Coiled coil</keyword>
<name>Q5K989_CRYD1</name>
<evidence type="ECO:0000313" key="3">
    <source>
        <dbReference type="EMBL" id="AAW46232.1"/>
    </source>
</evidence>
<organism evidence="3 4">
    <name type="scientific">Cryptococcus deneoformans (strain JEC21 / ATCC MYA-565)</name>
    <name type="common">Cryptococcus neoformans var. neoformans serotype D</name>
    <dbReference type="NCBI Taxonomy" id="214684"/>
    <lineage>
        <taxon>Eukaryota</taxon>
        <taxon>Fungi</taxon>
        <taxon>Dikarya</taxon>
        <taxon>Basidiomycota</taxon>
        <taxon>Agaricomycotina</taxon>
        <taxon>Tremellomycetes</taxon>
        <taxon>Tremellales</taxon>
        <taxon>Cryptococcaceae</taxon>
        <taxon>Cryptococcus</taxon>
        <taxon>Cryptococcus neoformans species complex</taxon>
    </lineage>
</organism>
<dbReference type="InParanoid" id="Q5K989"/>